<evidence type="ECO:0000256" key="1">
    <source>
        <dbReference type="SAM" id="SignalP"/>
    </source>
</evidence>
<protein>
    <submittedName>
        <fullName evidence="3">Parallel beta helix pectate lyase-like protein</fullName>
    </submittedName>
</protein>
<dbReference type="Pfam" id="PF13229">
    <property type="entry name" value="Beta_helix"/>
    <property type="match status" value="1"/>
</dbReference>
<keyword evidence="3" id="KW-0456">Lyase</keyword>
<dbReference type="AlphaFoldDB" id="A0A327XC31"/>
<dbReference type="InterPro" id="IPR012334">
    <property type="entry name" value="Pectin_lyas_fold"/>
</dbReference>
<gene>
    <name evidence="3" type="ORF">LX87_01314</name>
</gene>
<reference evidence="3 4" key="1">
    <citation type="submission" date="2018-06" db="EMBL/GenBank/DDBJ databases">
        <title>Genomic Encyclopedia of Archaeal and Bacterial Type Strains, Phase II (KMG-II): from individual species to whole genera.</title>
        <authorList>
            <person name="Goeker M."/>
        </authorList>
    </citation>
    <scope>NUCLEOTIDE SEQUENCE [LARGE SCALE GENOMIC DNA]</scope>
    <source>
        <strain evidence="3 4">DSM 21851</strain>
    </source>
</reference>
<keyword evidence="1" id="KW-0732">Signal</keyword>
<dbReference type="PANTHER" id="PTHR36453">
    <property type="entry name" value="SECRETED PROTEIN-RELATED"/>
    <property type="match status" value="1"/>
</dbReference>
<comment type="caution">
    <text evidence="3">The sequence shown here is derived from an EMBL/GenBank/DDBJ whole genome shotgun (WGS) entry which is preliminary data.</text>
</comment>
<dbReference type="EMBL" id="QLMC01000001">
    <property type="protein sequence ID" value="RAK03192.1"/>
    <property type="molecule type" value="Genomic_DNA"/>
</dbReference>
<keyword evidence="4" id="KW-1185">Reference proteome</keyword>
<dbReference type="InterPro" id="IPR011050">
    <property type="entry name" value="Pectin_lyase_fold/virulence"/>
</dbReference>
<dbReference type="GO" id="GO:0016829">
    <property type="term" value="F:lyase activity"/>
    <property type="evidence" value="ECO:0007669"/>
    <property type="project" value="UniProtKB-KW"/>
</dbReference>
<dbReference type="Gene3D" id="2.160.20.10">
    <property type="entry name" value="Single-stranded right-handed beta-helix, Pectin lyase-like"/>
    <property type="match status" value="2"/>
</dbReference>
<dbReference type="SMART" id="SM00710">
    <property type="entry name" value="PbH1"/>
    <property type="match status" value="7"/>
</dbReference>
<evidence type="ECO:0000313" key="4">
    <source>
        <dbReference type="Proteomes" id="UP000248790"/>
    </source>
</evidence>
<dbReference type="SUPFAM" id="SSF51126">
    <property type="entry name" value="Pectin lyase-like"/>
    <property type="match status" value="1"/>
</dbReference>
<feature type="domain" description="Right handed beta helix" evidence="2">
    <location>
        <begin position="404"/>
        <end position="560"/>
    </location>
</feature>
<feature type="signal peptide" evidence="1">
    <location>
        <begin position="1"/>
        <end position="20"/>
    </location>
</feature>
<proteinExistence type="predicted"/>
<evidence type="ECO:0000313" key="3">
    <source>
        <dbReference type="EMBL" id="RAK03192.1"/>
    </source>
</evidence>
<evidence type="ECO:0000259" key="2">
    <source>
        <dbReference type="Pfam" id="PF13229"/>
    </source>
</evidence>
<name>A0A327XC31_LARAB</name>
<feature type="chain" id="PRO_5016350090" evidence="1">
    <location>
        <begin position="21"/>
        <end position="699"/>
    </location>
</feature>
<organism evidence="3 4">
    <name type="scientific">Larkinella arboricola</name>
    <dbReference type="NCBI Taxonomy" id="643671"/>
    <lineage>
        <taxon>Bacteria</taxon>
        <taxon>Pseudomonadati</taxon>
        <taxon>Bacteroidota</taxon>
        <taxon>Cytophagia</taxon>
        <taxon>Cytophagales</taxon>
        <taxon>Spirosomataceae</taxon>
        <taxon>Larkinella</taxon>
    </lineage>
</organism>
<accession>A0A327XC31</accession>
<sequence length="699" mass="78197">MRKTVPLFLLASLWLIDSFAQTIYVAPSGNDRNPGTLQKPLATLTAARNRARLLRRQKPPVKPVEIVVRKGEYLLDEPLMLTAEDSGSEKAPLVFKGEAGSMPIFYGGIRLKGFEKVSDSLWKTEVPEVRRFGWVFEQLYVNGQRAVRAKTPNDGFFQPKAVTETILHKGKGRAPELAAQKVTVPLEVLPWLTSLSEAELNRAVVTFYHHWDNTRKPILSVSQADTAIYMTGGGMKPWNPITRHSLFEIENLKAALDAPGEWFLEPTGTLYYRPRPGETIAKTTCFAPVNEKFVIVKGDEKEGKRVRNVRFENLSFQVAGYRMPVSGVEPEQAAASIEATVQLDFADQISFINCEIAHTGGSAIWFRRACANGRVERCYLHDLGASGVKIGETVIRPDSSELTHHITVDNNILHSGGHVFPCAVALIIFNGRDNALTHNEVADFRYSGVSVGWVWGYAFSPSKRNRVEYNHIHHLGWGVLSDMGGVYTLGMSEGTVVSNNVIHHIYAFDYGGWGLYTDEGSTGIVMENNLVYACKSSGFHQHYGRENIIRNNIFADNIKAQLQGTRVEPHRSFSFTNNIVYFDKGTLLSSNWHKFNLTSDLNCYWDARTKEPAFGKLTVQEWQQAGKDQRSIVADPGFANPAAHDFRLTNTEVVQKIGFKPFDYSKAGVYGSIAWKNKAVMDSAVAQEFDEMVARHEKK</sequence>
<dbReference type="PANTHER" id="PTHR36453:SF1">
    <property type="entry name" value="RIGHT HANDED BETA HELIX DOMAIN-CONTAINING PROTEIN"/>
    <property type="match status" value="1"/>
</dbReference>
<dbReference type="OrthoDB" id="9808066at2"/>
<dbReference type="Proteomes" id="UP000248790">
    <property type="component" value="Unassembled WGS sequence"/>
</dbReference>
<dbReference type="InterPro" id="IPR006626">
    <property type="entry name" value="PbH1"/>
</dbReference>
<dbReference type="RefSeq" id="WP_111627323.1">
    <property type="nucleotide sequence ID" value="NZ_QLMC01000001.1"/>
</dbReference>
<dbReference type="InterPro" id="IPR039448">
    <property type="entry name" value="Beta_helix"/>
</dbReference>